<feature type="compositionally biased region" description="Polar residues" evidence="5">
    <location>
        <begin position="153"/>
        <end position="166"/>
    </location>
</feature>
<comment type="similarity">
    <text evidence="4">Belongs to the WD repeat PROPPIN family.</text>
</comment>
<dbReference type="PANTHER" id="PTHR11227">
    <property type="entry name" value="WD-REPEAT PROTEIN INTERACTING WITH PHOSPHOINOSIDES WIPI -RELATED"/>
    <property type="match status" value="1"/>
</dbReference>
<dbReference type="InterPro" id="IPR048720">
    <property type="entry name" value="PROPPIN"/>
</dbReference>
<dbReference type="EMBL" id="JACGWJ010000006">
    <property type="protein sequence ID" value="KAL0413029.1"/>
    <property type="molecule type" value="Genomic_DNA"/>
</dbReference>
<gene>
    <name evidence="6" type="ORF">Sradi_1504600</name>
</gene>
<evidence type="ECO:0000256" key="2">
    <source>
        <dbReference type="ARBA" id="ARBA00022574"/>
    </source>
</evidence>
<organism evidence="6">
    <name type="scientific">Sesamum radiatum</name>
    <name type="common">Black benniseed</name>
    <dbReference type="NCBI Taxonomy" id="300843"/>
    <lineage>
        <taxon>Eukaryota</taxon>
        <taxon>Viridiplantae</taxon>
        <taxon>Streptophyta</taxon>
        <taxon>Embryophyta</taxon>
        <taxon>Tracheophyta</taxon>
        <taxon>Spermatophyta</taxon>
        <taxon>Magnoliopsida</taxon>
        <taxon>eudicotyledons</taxon>
        <taxon>Gunneridae</taxon>
        <taxon>Pentapetalae</taxon>
        <taxon>asterids</taxon>
        <taxon>lamiids</taxon>
        <taxon>Lamiales</taxon>
        <taxon>Pedaliaceae</taxon>
        <taxon>Sesamum</taxon>
    </lineage>
</organism>
<dbReference type="GO" id="GO:0034045">
    <property type="term" value="C:phagophore assembly site membrane"/>
    <property type="evidence" value="ECO:0007669"/>
    <property type="project" value="UniProtKB-SubCell"/>
</dbReference>
<evidence type="ECO:0000256" key="4">
    <source>
        <dbReference type="ARBA" id="ARBA00025740"/>
    </source>
</evidence>
<evidence type="ECO:0000256" key="3">
    <source>
        <dbReference type="ARBA" id="ARBA00022737"/>
    </source>
</evidence>
<sequence>MMQKIYVLHLEDLYLLHEIEMGPNAMGLCEFSLSGSRMVLVCTGYDKGEVRVEVLDLDEICWRTLIEAHNSDVASVALSNDRRLLATVSTEGTLVRVFKTSDGRLLQELRRGFDEAEIYSLCFSSDSEWLVVSSNKGTIHVFRLNMGPRSIGTDGSQETEQNNSPLSRVPSFRGSVLPNNRSAESSVAQFHVQEDIQHIFAFGHEKNTVLIVGMNGRFYICKFDPIEGGEMTQMQCHNFLQLELKS</sequence>
<feature type="region of interest" description="Disordered" evidence="5">
    <location>
        <begin position="150"/>
        <end position="173"/>
    </location>
</feature>
<comment type="caution">
    <text evidence="6">The sequence shown here is derived from an EMBL/GenBank/DDBJ whole genome shotgun (WGS) entry which is preliminary data.</text>
</comment>
<dbReference type="InterPro" id="IPR001680">
    <property type="entry name" value="WD40_rpt"/>
</dbReference>
<dbReference type="SMART" id="SM00320">
    <property type="entry name" value="WD40"/>
    <property type="match status" value="2"/>
</dbReference>
<keyword evidence="2" id="KW-0853">WD repeat</keyword>
<proteinExistence type="inferred from homology"/>
<dbReference type="InterPro" id="IPR036322">
    <property type="entry name" value="WD40_repeat_dom_sf"/>
</dbReference>
<dbReference type="InterPro" id="IPR015943">
    <property type="entry name" value="WD40/YVTN_repeat-like_dom_sf"/>
</dbReference>
<comment type="subcellular location">
    <subcellularLocation>
        <location evidence="1">Preautophagosomal structure membrane</location>
        <topology evidence="1">Peripheral membrane protein</topology>
    </subcellularLocation>
</comment>
<accession>A0AAW2U831</accession>
<dbReference type="Gene3D" id="2.130.10.10">
    <property type="entry name" value="YVTN repeat-like/Quinoprotein amine dehydrogenase"/>
    <property type="match status" value="1"/>
</dbReference>
<reference evidence="6" key="2">
    <citation type="journal article" date="2024" name="Plant">
        <title>Genomic evolution and insights into agronomic trait innovations of Sesamum species.</title>
        <authorList>
            <person name="Miao H."/>
            <person name="Wang L."/>
            <person name="Qu L."/>
            <person name="Liu H."/>
            <person name="Sun Y."/>
            <person name="Le M."/>
            <person name="Wang Q."/>
            <person name="Wei S."/>
            <person name="Zheng Y."/>
            <person name="Lin W."/>
            <person name="Duan Y."/>
            <person name="Cao H."/>
            <person name="Xiong S."/>
            <person name="Wang X."/>
            <person name="Wei L."/>
            <person name="Li C."/>
            <person name="Ma Q."/>
            <person name="Ju M."/>
            <person name="Zhao R."/>
            <person name="Li G."/>
            <person name="Mu C."/>
            <person name="Tian Q."/>
            <person name="Mei H."/>
            <person name="Zhang T."/>
            <person name="Gao T."/>
            <person name="Zhang H."/>
        </authorList>
    </citation>
    <scope>NUCLEOTIDE SEQUENCE</scope>
    <source>
        <strain evidence="6">G02</strain>
    </source>
</reference>
<dbReference type="Pfam" id="PF21032">
    <property type="entry name" value="PROPPIN"/>
    <property type="match status" value="1"/>
</dbReference>
<evidence type="ECO:0000256" key="1">
    <source>
        <dbReference type="ARBA" id="ARBA00004623"/>
    </source>
</evidence>
<evidence type="ECO:0000256" key="5">
    <source>
        <dbReference type="SAM" id="MobiDB-lite"/>
    </source>
</evidence>
<protein>
    <submittedName>
        <fullName evidence="6">Autophagy-related protein 18a</fullName>
    </submittedName>
</protein>
<reference evidence="6" key="1">
    <citation type="submission" date="2020-06" db="EMBL/GenBank/DDBJ databases">
        <authorList>
            <person name="Li T."/>
            <person name="Hu X."/>
            <person name="Zhang T."/>
            <person name="Song X."/>
            <person name="Zhang H."/>
            <person name="Dai N."/>
            <person name="Sheng W."/>
            <person name="Hou X."/>
            <person name="Wei L."/>
        </authorList>
    </citation>
    <scope>NUCLEOTIDE SEQUENCE</scope>
    <source>
        <strain evidence="6">G02</strain>
        <tissue evidence="6">Leaf</tissue>
    </source>
</reference>
<dbReference type="AlphaFoldDB" id="A0AAW2U831"/>
<keyword evidence="3" id="KW-0677">Repeat</keyword>
<dbReference type="SUPFAM" id="SSF50978">
    <property type="entry name" value="WD40 repeat-like"/>
    <property type="match status" value="1"/>
</dbReference>
<evidence type="ECO:0000313" key="6">
    <source>
        <dbReference type="EMBL" id="KAL0413029.1"/>
    </source>
</evidence>
<name>A0AAW2U831_SESRA</name>